<dbReference type="SUPFAM" id="SSF52540">
    <property type="entry name" value="P-loop containing nucleoside triphosphate hydrolases"/>
    <property type="match status" value="1"/>
</dbReference>
<dbReference type="Ensembl" id="ENSNMLT00000040795.1">
    <property type="protein sequence ID" value="ENSNMLP00000036621.1"/>
    <property type="gene ID" value="ENSNMLG00000022702.1"/>
</dbReference>
<evidence type="ECO:0000256" key="1">
    <source>
        <dbReference type="ARBA" id="ARBA00005429"/>
    </source>
</evidence>
<keyword evidence="7" id="KW-1185">Reference proteome</keyword>
<feature type="domain" description="IRG-type G" evidence="5">
    <location>
        <begin position="50"/>
        <end position="231"/>
    </location>
</feature>
<evidence type="ECO:0000256" key="4">
    <source>
        <dbReference type="ARBA" id="ARBA00023134"/>
    </source>
</evidence>
<keyword evidence="3" id="KW-0378">Hydrolase</keyword>
<evidence type="ECO:0000256" key="3">
    <source>
        <dbReference type="ARBA" id="ARBA00022801"/>
    </source>
</evidence>
<evidence type="ECO:0000256" key="2">
    <source>
        <dbReference type="ARBA" id="ARBA00022741"/>
    </source>
</evidence>
<organism evidence="6 7">
    <name type="scientific">Neogobius melanostomus</name>
    <name type="common">round goby</name>
    <dbReference type="NCBI Taxonomy" id="47308"/>
    <lineage>
        <taxon>Eukaryota</taxon>
        <taxon>Metazoa</taxon>
        <taxon>Chordata</taxon>
        <taxon>Craniata</taxon>
        <taxon>Vertebrata</taxon>
        <taxon>Euteleostomi</taxon>
        <taxon>Actinopterygii</taxon>
        <taxon>Neopterygii</taxon>
        <taxon>Teleostei</taxon>
        <taxon>Neoteleostei</taxon>
        <taxon>Acanthomorphata</taxon>
        <taxon>Gobiaria</taxon>
        <taxon>Gobiiformes</taxon>
        <taxon>Gobioidei</taxon>
        <taxon>Gobiidae</taxon>
        <taxon>Benthophilinae</taxon>
        <taxon>Neogobiini</taxon>
        <taxon>Neogobius</taxon>
    </lineage>
</organism>
<dbReference type="FunFam" id="3.40.50.300:FF:000541">
    <property type="entry name" value="Immunity related GTPase M"/>
    <property type="match status" value="1"/>
</dbReference>
<dbReference type="GO" id="GO:0016020">
    <property type="term" value="C:membrane"/>
    <property type="evidence" value="ECO:0007669"/>
    <property type="project" value="InterPro"/>
</dbReference>
<accession>A0A8C6UKC2</accession>
<dbReference type="InterPro" id="IPR051515">
    <property type="entry name" value="IRG"/>
</dbReference>
<proteinExistence type="inferred from homology"/>
<keyword evidence="4" id="KW-0342">GTP-binding</keyword>
<dbReference type="GO" id="GO:0005525">
    <property type="term" value="F:GTP binding"/>
    <property type="evidence" value="ECO:0007669"/>
    <property type="project" value="UniProtKB-KW"/>
</dbReference>
<reference evidence="6" key="2">
    <citation type="submission" date="2025-09" db="UniProtKB">
        <authorList>
            <consortium name="Ensembl"/>
        </authorList>
    </citation>
    <scope>IDENTIFICATION</scope>
</reference>
<sequence>MTISNSFLPYFPGTIMAEQYKEDIKSALQNSNLPLAAVNAKKYLDESNNVPVAIAITGESGTGKSTLVNALRGIRNKTDGAARTGAVETTIEPTEYIHPQYPNIKIWDLPGIGTPNFKADEYLKHVEFEKFDFFIIVSEKRFKENDAKLAKEIHKMKKKFYFVRSQIDNSINSEKEGDPNFHEDNLLNLIRNNCIDELQKLGIESPKVFLVSGLRLHLYEFKDLWETLKEDLTELQRDALQVYPFHRNTCCRDSFHCYHIWGTRLHPRHTG</sequence>
<keyword evidence="2" id="KW-0547">Nucleotide-binding</keyword>
<dbReference type="PROSITE" id="PS51716">
    <property type="entry name" value="G_IRG"/>
    <property type="match status" value="1"/>
</dbReference>
<evidence type="ECO:0000313" key="7">
    <source>
        <dbReference type="Proteomes" id="UP000694523"/>
    </source>
</evidence>
<dbReference type="Pfam" id="PF05049">
    <property type="entry name" value="IIGP"/>
    <property type="match status" value="1"/>
</dbReference>
<dbReference type="InterPro" id="IPR030385">
    <property type="entry name" value="G_IRG_dom"/>
</dbReference>
<dbReference type="AlphaFoldDB" id="A0A8C6UKC2"/>
<dbReference type="GO" id="GO:0016787">
    <property type="term" value="F:hydrolase activity"/>
    <property type="evidence" value="ECO:0007669"/>
    <property type="project" value="UniProtKB-KW"/>
</dbReference>
<comment type="similarity">
    <text evidence="1">Belongs to the TRAFAC class dynamin-like GTPase superfamily. IRG family.</text>
</comment>
<evidence type="ECO:0000259" key="5">
    <source>
        <dbReference type="PROSITE" id="PS51716"/>
    </source>
</evidence>
<reference evidence="6" key="1">
    <citation type="submission" date="2025-08" db="UniProtKB">
        <authorList>
            <consortium name="Ensembl"/>
        </authorList>
    </citation>
    <scope>IDENTIFICATION</scope>
</reference>
<dbReference type="PANTHER" id="PTHR32341:SF10">
    <property type="entry name" value="INTERFERON-INDUCIBLE GTPASE 5"/>
    <property type="match status" value="1"/>
</dbReference>
<dbReference type="Proteomes" id="UP000694523">
    <property type="component" value="Unplaced"/>
</dbReference>
<dbReference type="PANTHER" id="PTHR32341">
    <property type="entry name" value="INTERFERON-INDUCIBLE GTPASE"/>
    <property type="match status" value="1"/>
</dbReference>
<dbReference type="InterPro" id="IPR007743">
    <property type="entry name" value="Immunity-related_GTPase-like"/>
</dbReference>
<dbReference type="Gene3D" id="3.40.50.300">
    <property type="entry name" value="P-loop containing nucleotide triphosphate hydrolases"/>
    <property type="match status" value="1"/>
</dbReference>
<dbReference type="InterPro" id="IPR027417">
    <property type="entry name" value="P-loop_NTPase"/>
</dbReference>
<evidence type="ECO:0000313" key="6">
    <source>
        <dbReference type="Ensembl" id="ENSNMLP00000036621.1"/>
    </source>
</evidence>
<protein>
    <recommendedName>
        <fullName evidence="5">IRG-type G domain-containing protein</fullName>
    </recommendedName>
</protein>
<name>A0A8C6UKC2_9GOBI</name>